<protein>
    <submittedName>
        <fullName evidence="3">Pimeloyl-ACP methyl ester carboxylesterase</fullName>
    </submittedName>
</protein>
<dbReference type="Pfam" id="PF00561">
    <property type="entry name" value="Abhydrolase_1"/>
    <property type="match status" value="1"/>
</dbReference>
<feature type="domain" description="AB hydrolase-1" evidence="2">
    <location>
        <begin position="47"/>
        <end position="295"/>
    </location>
</feature>
<dbReference type="InterPro" id="IPR000073">
    <property type="entry name" value="AB_hydrolase_1"/>
</dbReference>
<dbReference type="RefSeq" id="WP_306825354.1">
    <property type="nucleotide sequence ID" value="NZ_JAUSQM010000001.1"/>
</dbReference>
<dbReference type="InterPro" id="IPR029058">
    <property type="entry name" value="AB_hydrolase_fold"/>
</dbReference>
<keyword evidence="4" id="KW-1185">Reference proteome</keyword>
<evidence type="ECO:0000313" key="4">
    <source>
        <dbReference type="Proteomes" id="UP001240447"/>
    </source>
</evidence>
<dbReference type="SUPFAM" id="SSF53474">
    <property type="entry name" value="alpha/beta-Hydrolases"/>
    <property type="match status" value="1"/>
</dbReference>
<accession>A0ABT9NTM2</accession>
<dbReference type="PRINTS" id="PR00412">
    <property type="entry name" value="EPOXHYDRLASE"/>
</dbReference>
<organism evidence="3 4">
    <name type="scientific">Nocardioides massiliensis</name>
    <dbReference type="NCBI Taxonomy" id="1325935"/>
    <lineage>
        <taxon>Bacteria</taxon>
        <taxon>Bacillati</taxon>
        <taxon>Actinomycetota</taxon>
        <taxon>Actinomycetes</taxon>
        <taxon>Propionibacteriales</taxon>
        <taxon>Nocardioidaceae</taxon>
        <taxon>Nocardioides</taxon>
    </lineage>
</organism>
<proteinExistence type="predicted"/>
<dbReference type="InterPro" id="IPR000639">
    <property type="entry name" value="Epox_hydrolase-like"/>
</dbReference>
<keyword evidence="1" id="KW-0378">Hydrolase</keyword>
<dbReference type="InterPro" id="IPR050266">
    <property type="entry name" value="AB_hydrolase_sf"/>
</dbReference>
<sequence length="312" mass="33316">MRLPSLPATAPPPPLHVGGAPLSLRYYDIESRDGTRLRAWTNDADGPTVLLCNGMGTSPYVWPALLRPDCGVRVISWNHRGTGGSARPHDPELVGMDQFVADAIAVLDDAGLDSAPAMGWSIGVNTMYELAVTHPERVSGLFAVAGVPGDTFTTIGAPLLLPPPIRKPIAVGVTRALGRVGGPLTPLTTRLPIGPKVVGALSHSGFMLPSADPDFTAVAVQQFLTTPVDWYMHLAHASARHLRVSLRHVKVPAAFVAGRWDVLASAKSMRTASHRIPDATYVELPASHFISLEHPDRLHALLRGFLTRVPPA</sequence>
<dbReference type="PANTHER" id="PTHR43798:SF31">
    <property type="entry name" value="AB HYDROLASE SUPERFAMILY PROTEIN YCLE"/>
    <property type="match status" value="1"/>
</dbReference>
<dbReference type="Gene3D" id="3.40.50.1820">
    <property type="entry name" value="alpha/beta hydrolase"/>
    <property type="match status" value="1"/>
</dbReference>
<dbReference type="Proteomes" id="UP001240447">
    <property type="component" value="Unassembled WGS sequence"/>
</dbReference>
<reference evidence="3 4" key="1">
    <citation type="submission" date="2023-07" db="EMBL/GenBank/DDBJ databases">
        <title>Sequencing the genomes of 1000 actinobacteria strains.</title>
        <authorList>
            <person name="Klenk H.-P."/>
        </authorList>
    </citation>
    <scope>NUCLEOTIDE SEQUENCE [LARGE SCALE GENOMIC DNA]</scope>
    <source>
        <strain evidence="3 4">GD13</strain>
    </source>
</reference>
<name>A0ABT9NTM2_9ACTN</name>
<dbReference type="EMBL" id="JAUSQM010000001">
    <property type="protein sequence ID" value="MDP9823759.1"/>
    <property type="molecule type" value="Genomic_DNA"/>
</dbReference>
<comment type="caution">
    <text evidence="3">The sequence shown here is derived from an EMBL/GenBank/DDBJ whole genome shotgun (WGS) entry which is preliminary data.</text>
</comment>
<dbReference type="PANTHER" id="PTHR43798">
    <property type="entry name" value="MONOACYLGLYCEROL LIPASE"/>
    <property type="match status" value="1"/>
</dbReference>
<gene>
    <name evidence="3" type="ORF">J2S59_003568</name>
</gene>
<evidence type="ECO:0000256" key="1">
    <source>
        <dbReference type="ARBA" id="ARBA00022801"/>
    </source>
</evidence>
<evidence type="ECO:0000259" key="2">
    <source>
        <dbReference type="Pfam" id="PF00561"/>
    </source>
</evidence>
<evidence type="ECO:0000313" key="3">
    <source>
        <dbReference type="EMBL" id="MDP9823759.1"/>
    </source>
</evidence>